<name>A0AAV6ULT3_9ARAC</name>
<organism evidence="1 2">
    <name type="scientific">Oedothorax gibbosus</name>
    <dbReference type="NCBI Taxonomy" id="931172"/>
    <lineage>
        <taxon>Eukaryota</taxon>
        <taxon>Metazoa</taxon>
        <taxon>Ecdysozoa</taxon>
        <taxon>Arthropoda</taxon>
        <taxon>Chelicerata</taxon>
        <taxon>Arachnida</taxon>
        <taxon>Araneae</taxon>
        <taxon>Araneomorphae</taxon>
        <taxon>Entelegynae</taxon>
        <taxon>Araneoidea</taxon>
        <taxon>Linyphiidae</taxon>
        <taxon>Erigoninae</taxon>
        <taxon>Oedothorax</taxon>
    </lineage>
</organism>
<protein>
    <submittedName>
        <fullName evidence="1">Uncharacterized protein</fullName>
    </submittedName>
</protein>
<dbReference type="AlphaFoldDB" id="A0AAV6ULT3"/>
<accession>A0AAV6ULT3</accession>
<gene>
    <name evidence="1" type="ORF">JTE90_023869</name>
</gene>
<evidence type="ECO:0000313" key="1">
    <source>
        <dbReference type="EMBL" id="KAG8185254.1"/>
    </source>
</evidence>
<reference evidence="1 2" key="1">
    <citation type="journal article" date="2022" name="Nat. Ecol. Evol.">
        <title>A masculinizing supergene underlies an exaggerated male reproductive morph in a spider.</title>
        <authorList>
            <person name="Hendrickx F."/>
            <person name="De Corte Z."/>
            <person name="Sonet G."/>
            <person name="Van Belleghem S.M."/>
            <person name="Kostlbacher S."/>
            <person name="Vangestel C."/>
        </authorList>
    </citation>
    <scope>NUCLEOTIDE SEQUENCE [LARGE SCALE GENOMIC DNA]</scope>
    <source>
        <strain evidence="1">W744_W776</strain>
    </source>
</reference>
<comment type="caution">
    <text evidence="1">The sequence shown here is derived from an EMBL/GenBank/DDBJ whole genome shotgun (WGS) entry which is preliminary data.</text>
</comment>
<dbReference type="Proteomes" id="UP000827092">
    <property type="component" value="Unassembled WGS sequence"/>
</dbReference>
<sequence length="104" mass="11746">MKLTAPIFERDIPNVRIQNTGVLLSLTAIADVRRRFSSVSECVCESTTKPQLSSQGSRRQGLFTSSYLFLSRSENVMLDLHLEHLRQLSCLLTLFSPRLAFAET</sequence>
<proteinExistence type="predicted"/>
<evidence type="ECO:0000313" key="2">
    <source>
        <dbReference type="Proteomes" id="UP000827092"/>
    </source>
</evidence>
<dbReference type="EMBL" id="JAFNEN010000341">
    <property type="protein sequence ID" value="KAG8185254.1"/>
    <property type="molecule type" value="Genomic_DNA"/>
</dbReference>
<keyword evidence="2" id="KW-1185">Reference proteome</keyword>